<protein>
    <submittedName>
        <fullName evidence="1">Uncharacterized protein</fullName>
    </submittedName>
</protein>
<keyword evidence="2" id="KW-1185">Reference proteome</keyword>
<name>A0ACD5IG92_9PROT</name>
<organism evidence="1 2">
    <name type="scientific">Acidithiobacillus ferruginosus</name>
    <dbReference type="NCBI Taxonomy" id="3063951"/>
    <lineage>
        <taxon>Bacteria</taxon>
        <taxon>Pseudomonadati</taxon>
        <taxon>Pseudomonadota</taxon>
        <taxon>Acidithiobacillia</taxon>
        <taxon>Acidithiobacillales</taxon>
        <taxon>Acidithiobacillaceae</taxon>
        <taxon>Acidithiobacillus</taxon>
    </lineage>
</organism>
<evidence type="ECO:0000313" key="1">
    <source>
        <dbReference type="EMBL" id="XRP72490.1"/>
    </source>
</evidence>
<gene>
    <name evidence="1" type="ORF">HF292_011900</name>
</gene>
<dbReference type="EMBL" id="CP130946">
    <property type="protein sequence ID" value="XRP72490.1"/>
    <property type="molecule type" value="Genomic_DNA"/>
</dbReference>
<accession>A0ACD5IG92</accession>
<dbReference type="Proteomes" id="UP001196097">
    <property type="component" value="Chromosome"/>
</dbReference>
<proteinExistence type="predicted"/>
<evidence type="ECO:0000313" key="2">
    <source>
        <dbReference type="Proteomes" id="UP001196097"/>
    </source>
</evidence>
<reference evidence="1 2" key="1">
    <citation type="journal article" date="2021" name="ISME J.">
        <title>Genomic evolution of the class Acidithiobacillia: deep-branching Proteobacteria living in extreme acidic conditions.</title>
        <authorList>
            <person name="Moya-Beltran A."/>
            <person name="Beard S."/>
            <person name="Rojas-Villalobos C."/>
            <person name="Issotta F."/>
            <person name="Gallardo Y."/>
            <person name="Ulloa R."/>
            <person name="Giaveno A."/>
            <person name="Degli Esposti M."/>
            <person name="Johnson D.B."/>
            <person name="Quatrini R."/>
        </authorList>
    </citation>
    <scope>NUCLEOTIDE SEQUENCE [LARGE SCALE GENOMIC DNA]</scope>
    <source>
        <strain evidence="1 2">CF3</strain>
    </source>
</reference>
<sequence>MFKKRAPSGKDAASIVLDFADSGAILQQLDVLISVDTSVAHLAGALGVSTYLLLPNSPDWRWLLDRDDTPWYPGMRLFRQARAGVWDDALASVAESVRSLSAARR</sequence>